<feature type="domain" description="NACHT" evidence="4">
    <location>
        <begin position="87"/>
        <end position="208"/>
    </location>
</feature>
<feature type="region of interest" description="Disordered" evidence="2">
    <location>
        <begin position="1318"/>
        <end position="1361"/>
    </location>
</feature>
<keyword evidence="3" id="KW-1133">Transmembrane helix</keyword>
<dbReference type="Pfam" id="PF05729">
    <property type="entry name" value="NACHT"/>
    <property type="match status" value="1"/>
</dbReference>
<gene>
    <name evidence="5" type="ORF">K435DRAFT_863863</name>
</gene>
<dbReference type="PANTHER" id="PTHR47691">
    <property type="entry name" value="REGULATOR-RELATED"/>
    <property type="match status" value="1"/>
</dbReference>
<dbReference type="InterPro" id="IPR011990">
    <property type="entry name" value="TPR-like_helical_dom_sf"/>
</dbReference>
<proteinExistence type="predicted"/>
<feature type="compositionally biased region" description="Low complexity" evidence="2">
    <location>
        <begin position="868"/>
        <end position="980"/>
    </location>
</feature>
<dbReference type="Gene3D" id="3.40.50.300">
    <property type="entry name" value="P-loop containing nucleotide triphosphate hydrolases"/>
    <property type="match status" value="1"/>
</dbReference>
<dbReference type="InterPro" id="IPR027417">
    <property type="entry name" value="P-loop_NTPase"/>
</dbReference>
<dbReference type="InterPro" id="IPR007111">
    <property type="entry name" value="NACHT_NTPase"/>
</dbReference>
<evidence type="ECO:0000313" key="6">
    <source>
        <dbReference type="Proteomes" id="UP000297245"/>
    </source>
</evidence>
<organism evidence="5 6">
    <name type="scientific">Dendrothele bispora (strain CBS 962.96)</name>
    <dbReference type="NCBI Taxonomy" id="1314807"/>
    <lineage>
        <taxon>Eukaryota</taxon>
        <taxon>Fungi</taxon>
        <taxon>Dikarya</taxon>
        <taxon>Basidiomycota</taxon>
        <taxon>Agaricomycotina</taxon>
        <taxon>Agaricomycetes</taxon>
        <taxon>Agaricomycetidae</taxon>
        <taxon>Agaricales</taxon>
        <taxon>Agaricales incertae sedis</taxon>
        <taxon>Dendrothele</taxon>
    </lineage>
</organism>
<accession>A0A4S8LNL2</accession>
<name>A0A4S8LNL2_DENBC</name>
<keyword evidence="1" id="KW-0802">TPR repeat</keyword>
<dbReference type="SMART" id="SM00028">
    <property type="entry name" value="TPR"/>
    <property type="match status" value="6"/>
</dbReference>
<dbReference type="SUPFAM" id="SSF52540">
    <property type="entry name" value="P-loop containing nucleoside triphosphate hydrolases"/>
    <property type="match status" value="1"/>
</dbReference>
<keyword evidence="3" id="KW-0472">Membrane</keyword>
<keyword evidence="3" id="KW-0812">Transmembrane</keyword>
<reference evidence="5 6" key="1">
    <citation type="journal article" date="2019" name="Nat. Ecol. Evol.">
        <title>Megaphylogeny resolves global patterns of mushroom evolution.</title>
        <authorList>
            <person name="Varga T."/>
            <person name="Krizsan K."/>
            <person name="Foldi C."/>
            <person name="Dima B."/>
            <person name="Sanchez-Garcia M."/>
            <person name="Sanchez-Ramirez S."/>
            <person name="Szollosi G.J."/>
            <person name="Szarkandi J.G."/>
            <person name="Papp V."/>
            <person name="Albert L."/>
            <person name="Andreopoulos W."/>
            <person name="Angelini C."/>
            <person name="Antonin V."/>
            <person name="Barry K.W."/>
            <person name="Bougher N.L."/>
            <person name="Buchanan P."/>
            <person name="Buyck B."/>
            <person name="Bense V."/>
            <person name="Catcheside P."/>
            <person name="Chovatia M."/>
            <person name="Cooper J."/>
            <person name="Damon W."/>
            <person name="Desjardin D."/>
            <person name="Finy P."/>
            <person name="Geml J."/>
            <person name="Haridas S."/>
            <person name="Hughes K."/>
            <person name="Justo A."/>
            <person name="Karasinski D."/>
            <person name="Kautmanova I."/>
            <person name="Kiss B."/>
            <person name="Kocsube S."/>
            <person name="Kotiranta H."/>
            <person name="LaButti K.M."/>
            <person name="Lechner B.E."/>
            <person name="Liimatainen K."/>
            <person name="Lipzen A."/>
            <person name="Lukacs Z."/>
            <person name="Mihaltcheva S."/>
            <person name="Morgado L.N."/>
            <person name="Niskanen T."/>
            <person name="Noordeloos M.E."/>
            <person name="Ohm R.A."/>
            <person name="Ortiz-Santana B."/>
            <person name="Ovrebo C."/>
            <person name="Racz N."/>
            <person name="Riley R."/>
            <person name="Savchenko A."/>
            <person name="Shiryaev A."/>
            <person name="Soop K."/>
            <person name="Spirin V."/>
            <person name="Szebenyi C."/>
            <person name="Tomsovsky M."/>
            <person name="Tulloss R.E."/>
            <person name="Uehling J."/>
            <person name="Grigoriev I.V."/>
            <person name="Vagvolgyi C."/>
            <person name="Papp T."/>
            <person name="Martin F.M."/>
            <person name="Miettinen O."/>
            <person name="Hibbett D.S."/>
            <person name="Nagy L.G."/>
        </authorList>
    </citation>
    <scope>NUCLEOTIDE SEQUENCE [LARGE SCALE GENOMIC DNA]</scope>
    <source>
        <strain evidence="5 6">CBS 962.96</strain>
    </source>
</reference>
<evidence type="ECO:0000313" key="5">
    <source>
        <dbReference type="EMBL" id="THU90952.1"/>
    </source>
</evidence>
<feature type="compositionally biased region" description="Polar residues" evidence="2">
    <location>
        <begin position="1030"/>
        <end position="1050"/>
    </location>
</feature>
<feature type="region of interest" description="Disordered" evidence="2">
    <location>
        <begin position="992"/>
        <end position="1050"/>
    </location>
</feature>
<dbReference type="PANTHER" id="PTHR47691:SF3">
    <property type="entry name" value="HTH-TYPE TRANSCRIPTIONAL REGULATOR RV0890C-RELATED"/>
    <property type="match status" value="1"/>
</dbReference>
<dbReference type="EMBL" id="ML179320">
    <property type="protein sequence ID" value="THU90952.1"/>
    <property type="molecule type" value="Genomic_DNA"/>
</dbReference>
<dbReference type="CDD" id="cd12087">
    <property type="entry name" value="TM_EGFR-like"/>
    <property type="match status" value="1"/>
</dbReference>
<evidence type="ECO:0000256" key="1">
    <source>
        <dbReference type="PROSITE-ProRule" id="PRU00339"/>
    </source>
</evidence>
<dbReference type="CDD" id="cd00009">
    <property type="entry name" value="AAA"/>
    <property type="match status" value="1"/>
</dbReference>
<dbReference type="SUPFAM" id="SSF48452">
    <property type="entry name" value="TPR-like"/>
    <property type="match status" value="2"/>
</dbReference>
<evidence type="ECO:0000259" key="4">
    <source>
        <dbReference type="Pfam" id="PF05729"/>
    </source>
</evidence>
<feature type="transmembrane region" description="Helical" evidence="3">
    <location>
        <begin position="1071"/>
        <end position="1092"/>
    </location>
</feature>
<feature type="repeat" description="TPR" evidence="1">
    <location>
        <begin position="728"/>
        <end position="761"/>
    </location>
</feature>
<feature type="region of interest" description="Disordered" evidence="2">
    <location>
        <begin position="866"/>
        <end position="980"/>
    </location>
</feature>
<evidence type="ECO:0000256" key="2">
    <source>
        <dbReference type="SAM" id="MobiDB-lite"/>
    </source>
</evidence>
<dbReference type="Gene3D" id="1.25.40.10">
    <property type="entry name" value="Tetratricopeptide repeat domain"/>
    <property type="match status" value="3"/>
</dbReference>
<keyword evidence="6" id="KW-1185">Reference proteome</keyword>
<dbReference type="PROSITE" id="PS50005">
    <property type="entry name" value="TPR"/>
    <property type="match status" value="1"/>
</dbReference>
<dbReference type="Proteomes" id="UP000297245">
    <property type="component" value="Unassembled WGS sequence"/>
</dbReference>
<dbReference type="OrthoDB" id="1534087at2759"/>
<protein>
    <recommendedName>
        <fullName evidence="4">NACHT domain-containing protein</fullName>
    </recommendedName>
</protein>
<dbReference type="Pfam" id="PF13424">
    <property type="entry name" value="TPR_12"/>
    <property type="match status" value="2"/>
</dbReference>
<evidence type="ECO:0000256" key="3">
    <source>
        <dbReference type="SAM" id="Phobius"/>
    </source>
</evidence>
<sequence length="1361" mass="147249">MKKEYPLEDSLETVILEWMGIWSKVRLNSAKTPGRNKKTGDPLNLEINKITPDVISSATPAVPIVFKGREELVEQGINILCQQASRFLAILGAGGMGKTSLALHIMNSALVKNKFAGRCYFIPCELFEDAESLVQGLGHVMKLTMQKNKSKHEVLFDHLQAAHDNLLIVFDNFETPWNHDGSRTGVKNLLEKIAQYEKVSLMITMRGPNGPGDIPWEKLGNKSGIPTLSPLSAKEAFKAFVGSNNLQNLDDSENDIDSLLYQLGYVPLAIRLSAQHVKRVPLKALIRMWEKDKTSILMEPTKPGRLTSVSFSIEFSIQIFTIEGRTLELLSAISFLPDGIPFWIEYLDQMFPGEQLSFDVSTLIDSSLIYDHNEGLKMLAPIREHIHSKYPIAQVDIDQLERFYAQFLQNLPNNNMKAQPALQLHINNIEKTYKAQISNGNSKTSFISAVKTLDRFHRYVSVSIGLMYLILQMDENIRKEDEVDLKLRYANNLCWMGRFQDAEAQVVSVKECLNEQGNISQSEADILGRCFETLQDIYYTQRHYEKAINMNLQAQKYFKQSENQWAQANSMKWLGTIYHMQARDKEASEMFSEAQQLFQQIGDELGVAGCLQELGVIYLEQDRYDEANGMITNAQKQFQNFGDQLQAAVCLKSLGMIYTMQGRYDSATEMILKAQKQFEEVGYREGVTQCLEILGSIYMNQAQYDEAVDMFSNAQMQYQNIGSIVQAASCYRYLGRTYRLQGQYEKAREAFTKALEFLKEFPGEKLRIGWTLLEFGQVFFALKDFAEARRKYEEARDIFDSHGQLGKQLDALLYFSVFSCTNSYFPLSYSSNSSKAMSAISASLPGVGASIDLDTDGLNLDNAAVEGSASASDTQVSSTASSSTQADNAGVTQTQTQSATAQATSSDTGSTNAPTSTATSSPSVTSASSSSVSQPGATSTVQENSSSASAVTANTLAANNGNDNDSSTSSSATSTSGSSSASQTVASASVAAASDGSSTVSPVSSTRTTGTQGTQGITSITRGGGAATITDDTPSTVTNFLTSSDPTPTSVGNIAANDTGDKSNSALPKSAIIGISVVGGVIALLVLGLILFKVVRNRNRRRQDAEWDSADNFTQARGVNFDVASLDNGGGVEALVSRSNSRSSQVSTGSLRQPPMAYVDNTASYGSTTTPGGYYYPGVAGGNTAADSYNTRPNPIAVSSPASIPNTYNYNYGIGPNNNNNYGVDMTAIGATTAAAGVAGIGVARTRSVRTTTTTNAGGNMDINTNNPNAPPNMPPMLRVPTSNNVASPFDSPEPEPASATSAVSVSQAYAGISSPMTASSINTVTGNQGFSAFGDSPSNLGMSQSNASSTSFEKLRGWKG</sequence>
<feature type="compositionally biased region" description="Low complexity" evidence="2">
    <location>
        <begin position="992"/>
        <end position="1021"/>
    </location>
</feature>
<feature type="compositionally biased region" description="Polar residues" evidence="2">
    <location>
        <begin position="1318"/>
        <end position="1353"/>
    </location>
</feature>
<dbReference type="InterPro" id="IPR019734">
    <property type="entry name" value="TPR_rpt"/>
</dbReference>